<feature type="transmembrane region" description="Helical" evidence="8">
    <location>
        <begin position="93"/>
        <end position="117"/>
    </location>
</feature>
<keyword evidence="6 8" id="KW-1133">Transmembrane helix</keyword>
<sequence>MRGRLKEPAFIVAFGVVLFVSLNNLSVVAGAVGWVVRVIMPLVIGLTLAFILNVPVSGLERLFNRLISFVRSKRAKKSGAGGRKRKPIITDRFITGASTIITLLAIVLVFNLVIALAGPGIKESLASVYRLFQSKWPQIEATLRSYNIDIAWVADWFEKTDFRQLLEQLATGTGAVFETVLGAAASTLSGIITLCFALVIAVYVLFSKKELSRHCTLLMKAYCPKSLNDRVSHIASLARSIYAKFLSGQCVEAIILGVLIFIAFTVFRLPYAALVAVITAVSAFIPYIGAFAACALGAFLTLMADPSKVLLCIIVYQVVQFIENQFIYPHVVGGSVGLSPLLTLVAAIVGGKLLGLVGIIFFIPLTAVIYTLIKESAKRRLEQRYPDEPLESFDETR</sequence>
<dbReference type="GO" id="GO:0055085">
    <property type="term" value="P:transmembrane transport"/>
    <property type="evidence" value="ECO:0007669"/>
    <property type="project" value="TreeGrafter"/>
</dbReference>
<accession>A0A9D1NQ40</accession>
<dbReference type="Pfam" id="PF01594">
    <property type="entry name" value="AI-2E_transport"/>
    <property type="match status" value="1"/>
</dbReference>
<feature type="transmembrane region" description="Helical" evidence="8">
    <location>
        <begin position="42"/>
        <end position="63"/>
    </location>
</feature>
<keyword evidence="4" id="KW-1003">Cell membrane</keyword>
<gene>
    <name evidence="9" type="ORF">IAD28_03325</name>
</gene>
<evidence type="ECO:0000313" key="10">
    <source>
        <dbReference type="Proteomes" id="UP000823960"/>
    </source>
</evidence>
<reference evidence="9" key="2">
    <citation type="journal article" date="2021" name="PeerJ">
        <title>Extensive microbial diversity within the chicken gut microbiome revealed by metagenomics and culture.</title>
        <authorList>
            <person name="Gilroy R."/>
            <person name="Ravi A."/>
            <person name="Getino M."/>
            <person name="Pursley I."/>
            <person name="Horton D.L."/>
            <person name="Alikhan N.F."/>
            <person name="Baker D."/>
            <person name="Gharbi K."/>
            <person name="Hall N."/>
            <person name="Watson M."/>
            <person name="Adriaenssens E.M."/>
            <person name="Foster-Nyarko E."/>
            <person name="Jarju S."/>
            <person name="Secka A."/>
            <person name="Antonio M."/>
            <person name="Oren A."/>
            <person name="Chaudhuri R.R."/>
            <person name="La Ragione R."/>
            <person name="Hildebrand F."/>
            <person name="Pallen M.J."/>
        </authorList>
    </citation>
    <scope>NUCLEOTIDE SEQUENCE</scope>
    <source>
        <strain evidence="9">1370</strain>
    </source>
</reference>
<keyword evidence="7 8" id="KW-0472">Membrane</keyword>
<proteinExistence type="inferred from homology"/>
<evidence type="ECO:0000256" key="8">
    <source>
        <dbReference type="SAM" id="Phobius"/>
    </source>
</evidence>
<feature type="transmembrane region" description="Helical" evidence="8">
    <location>
        <begin position="245"/>
        <end position="267"/>
    </location>
</feature>
<dbReference type="InterPro" id="IPR002549">
    <property type="entry name" value="AI-2E-like"/>
</dbReference>
<dbReference type="GO" id="GO:0005886">
    <property type="term" value="C:plasma membrane"/>
    <property type="evidence" value="ECO:0007669"/>
    <property type="project" value="UniProtKB-SubCell"/>
</dbReference>
<feature type="transmembrane region" description="Helical" evidence="8">
    <location>
        <begin position="183"/>
        <end position="206"/>
    </location>
</feature>
<evidence type="ECO:0000256" key="5">
    <source>
        <dbReference type="ARBA" id="ARBA00022692"/>
    </source>
</evidence>
<evidence type="ECO:0000256" key="2">
    <source>
        <dbReference type="ARBA" id="ARBA00009773"/>
    </source>
</evidence>
<keyword evidence="5 8" id="KW-0812">Transmembrane</keyword>
<organism evidence="9 10">
    <name type="scientific">Candidatus Faeciplasma avium</name>
    <dbReference type="NCBI Taxonomy" id="2840798"/>
    <lineage>
        <taxon>Bacteria</taxon>
        <taxon>Bacillati</taxon>
        <taxon>Bacillota</taxon>
        <taxon>Clostridia</taxon>
        <taxon>Eubacteriales</taxon>
        <taxon>Oscillospiraceae</taxon>
        <taxon>Oscillospiraceae incertae sedis</taxon>
        <taxon>Candidatus Faeciplasma</taxon>
    </lineage>
</organism>
<comment type="caution">
    <text evidence="9">The sequence shown here is derived from an EMBL/GenBank/DDBJ whole genome shotgun (WGS) entry which is preliminary data.</text>
</comment>
<feature type="transmembrane region" description="Helical" evidence="8">
    <location>
        <begin position="273"/>
        <end position="302"/>
    </location>
</feature>
<keyword evidence="3" id="KW-0813">Transport</keyword>
<feature type="transmembrane region" description="Helical" evidence="8">
    <location>
        <begin position="340"/>
        <end position="373"/>
    </location>
</feature>
<dbReference type="Proteomes" id="UP000823960">
    <property type="component" value="Unassembled WGS sequence"/>
</dbReference>
<dbReference type="PANTHER" id="PTHR21716">
    <property type="entry name" value="TRANSMEMBRANE PROTEIN"/>
    <property type="match status" value="1"/>
</dbReference>
<dbReference type="AlphaFoldDB" id="A0A9D1NQ40"/>
<comment type="subcellular location">
    <subcellularLocation>
        <location evidence="1">Cell membrane</location>
        <topology evidence="1">Multi-pass membrane protein</topology>
    </subcellularLocation>
</comment>
<evidence type="ECO:0000256" key="7">
    <source>
        <dbReference type="ARBA" id="ARBA00023136"/>
    </source>
</evidence>
<protein>
    <submittedName>
        <fullName evidence="9">AI-2E family transporter</fullName>
    </submittedName>
</protein>
<evidence type="ECO:0000256" key="6">
    <source>
        <dbReference type="ARBA" id="ARBA00022989"/>
    </source>
</evidence>
<feature type="transmembrane region" description="Helical" evidence="8">
    <location>
        <begin position="12"/>
        <end position="36"/>
    </location>
</feature>
<dbReference type="PANTHER" id="PTHR21716:SF53">
    <property type="entry name" value="PERMEASE PERM-RELATED"/>
    <property type="match status" value="1"/>
</dbReference>
<evidence type="ECO:0000256" key="1">
    <source>
        <dbReference type="ARBA" id="ARBA00004651"/>
    </source>
</evidence>
<name>A0A9D1NQ40_9FIRM</name>
<evidence type="ECO:0000313" key="9">
    <source>
        <dbReference type="EMBL" id="HIV10712.1"/>
    </source>
</evidence>
<reference evidence="9" key="1">
    <citation type="submission" date="2020-10" db="EMBL/GenBank/DDBJ databases">
        <authorList>
            <person name="Gilroy R."/>
        </authorList>
    </citation>
    <scope>NUCLEOTIDE SEQUENCE</scope>
    <source>
        <strain evidence="9">1370</strain>
    </source>
</reference>
<comment type="similarity">
    <text evidence="2">Belongs to the autoinducer-2 exporter (AI-2E) (TC 2.A.86) family.</text>
</comment>
<evidence type="ECO:0000256" key="4">
    <source>
        <dbReference type="ARBA" id="ARBA00022475"/>
    </source>
</evidence>
<dbReference type="EMBL" id="DVOL01000044">
    <property type="protein sequence ID" value="HIV10712.1"/>
    <property type="molecule type" value="Genomic_DNA"/>
</dbReference>
<evidence type="ECO:0000256" key="3">
    <source>
        <dbReference type="ARBA" id="ARBA00022448"/>
    </source>
</evidence>